<dbReference type="PROSITE" id="PS00668">
    <property type="entry name" value="COMPLEX1_ND1_2"/>
    <property type="match status" value="1"/>
</dbReference>
<comment type="caution">
    <text evidence="7">The sequence shown here is derived from an EMBL/GenBank/DDBJ whole genome shotgun (WGS) entry which is preliminary data.</text>
</comment>
<feature type="transmembrane region" description="Helical" evidence="5">
    <location>
        <begin position="262"/>
        <end position="288"/>
    </location>
</feature>
<dbReference type="HAMAP" id="MF_01350">
    <property type="entry name" value="NDH1_NuoH"/>
    <property type="match status" value="1"/>
</dbReference>
<keyword evidence="2 5" id="KW-0812">Transmembrane</keyword>
<feature type="transmembrane region" description="Helical" evidence="5">
    <location>
        <begin position="300"/>
        <end position="319"/>
    </location>
</feature>
<sequence>MTLTEICQAIVQWLGVPVEHRAAATQILLALVDAFIIFNFVMLSVLVLIYVFRKLIGFIQARLGPRYTGPRGILQTVADAIKLLTKEDIIPAAADRVTFNLAPLIVFLPAFLVYLVIPFGDPQSGLQVRDLNIGILYIAAVTSITVIGIVTAGWASGNKWAVLGAMRSGAQLLSYEVPMTLAFLVPVLMAGSLRLSDIVRVQGEWFWQWNAFRLDYLGLPFIAFITYFICALAETNQTPFDLPEAESELVAGYHVEYSGMKFAIFFLAEFGNTVAVSAIATHLFLGGWKAPFPFLPDSGWWSLFWFFAKVSLLVFVIIWIRGTYPRVRIDQVMELGWKFLLPVALICVTGVGLLVVVR</sequence>
<comment type="subcellular location">
    <subcellularLocation>
        <location evidence="5 6">Cell membrane</location>
        <topology evidence="5 6">Multi-pass membrane protein</topology>
    </subcellularLocation>
    <subcellularLocation>
        <location evidence="1">Membrane</location>
        <topology evidence="1">Multi-pass membrane protein</topology>
    </subcellularLocation>
</comment>
<dbReference type="GO" id="GO:0005886">
    <property type="term" value="C:plasma membrane"/>
    <property type="evidence" value="ECO:0007669"/>
    <property type="project" value="UniProtKB-SubCell"/>
</dbReference>
<comment type="similarity">
    <text evidence="5 6">Belongs to the complex I subunit 1 family.</text>
</comment>
<dbReference type="GO" id="GO:0003954">
    <property type="term" value="F:NADH dehydrogenase activity"/>
    <property type="evidence" value="ECO:0007669"/>
    <property type="project" value="TreeGrafter"/>
</dbReference>
<evidence type="ECO:0000256" key="4">
    <source>
        <dbReference type="ARBA" id="ARBA00023136"/>
    </source>
</evidence>
<dbReference type="GO" id="GO:0016655">
    <property type="term" value="F:oxidoreductase activity, acting on NAD(P)H, quinone or similar compound as acceptor"/>
    <property type="evidence" value="ECO:0007669"/>
    <property type="project" value="UniProtKB-UniRule"/>
</dbReference>
<keyword evidence="5" id="KW-1003">Cell membrane</keyword>
<dbReference type="GO" id="GO:0009060">
    <property type="term" value="P:aerobic respiration"/>
    <property type="evidence" value="ECO:0007669"/>
    <property type="project" value="TreeGrafter"/>
</dbReference>
<evidence type="ECO:0000256" key="2">
    <source>
        <dbReference type="ARBA" id="ARBA00022692"/>
    </source>
</evidence>
<comment type="subunit">
    <text evidence="5">NDH-1 is composed of 14 different subunits. Subunits NuoA, H, J, K, L, M, N constitute the membrane sector of the complex.</text>
</comment>
<keyword evidence="4 5" id="KW-0472">Membrane</keyword>
<feature type="transmembrane region" description="Helical" evidence="5">
    <location>
        <begin position="216"/>
        <end position="233"/>
    </location>
</feature>
<dbReference type="AlphaFoldDB" id="A0A2H5XGD3"/>
<evidence type="ECO:0000256" key="5">
    <source>
        <dbReference type="HAMAP-Rule" id="MF_01350"/>
    </source>
</evidence>
<keyword evidence="5" id="KW-0874">Quinone</keyword>
<dbReference type="NCBIfam" id="NF004741">
    <property type="entry name" value="PRK06076.1-2"/>
    <property type="match status" value="1"/>
</dbReference>
<evidence type="ECO:0000256" key="1">
    <source>
        <dbReference type="ARBA" id="ARBA00004141"/>
    </source>
</evidence>
<proteinExistence type="inferred from homology"/>
<feature type="transmembrane region" description="Helical" evidence="5">
    <location>
        <begin position="27"/>
        <end position="52"/>
    </location>
</feature>
<dbReference type="PANTHER" id="PTHR11432">
    <property type="entry name" value="NADH DEHYDROGENASE SUBUNIT 1"/>
    <property type="match status" value="1"/>
</dbReference>
<evidence type="ECO:0000256" key="3">
    <source>
        <dbReference type="ARBA" id="ARBA00022989"/>
    </source>
</evidence>
<dbReference type="PANTHER" id="PTHR11432:SF3">
    <property type="entry name" value="NADH-UBIQUINONE OXIDOREDUCTASE CHAIN 1"/>
    <property type="match status" value="1"/>
</dbReference>
<keyword evidence="7" id="KW-0560">Oxidoreductase</keyword>
<feature type="transmembrane region" description="Helical" evidence="5">
    <location>
        <begin position="137"/>
        <end position="156"/>
    </location>
</feature>
<feature type="transmembrane region" description="Helical" evidence="5">
    <location>
        <begin position="339"/>
        <end position="357"/>
    </location>
</feature>
<name>A0A2H5XGD3_9BACT</name>
<dbReference type="GO" id="GO:0048038">
    <property type="term" value="F:quinone binding"/>
    <property type="evidence" value="ECO:0007669"/>
    <property type="project" value="UniProtKB-KW"/>
</dbReference>
<dbReference type="PROSITE" id="PS00667">
    <property type="entry name" value="COMPLEX1_ND1_1"/>
    <property type="match status" value="1"/>
</dbReference>
<protein>
    <recommendedName>
        <fullName evidence="5">NADH-quinone oxidoreductase subunit H</fullName>
        <ecNumber evidence="5">7.1.1.-</ecNumber>
    </recommendedName>
    <alternativeName>
        <fullName evidence="5">NADH dehydrogenase I subunit H</fullName>
    </alternativeName>
    <alternativeName>
        <fullName evidence="5">NDH-1 subunit H</fullName>
    </alternativeName>
</protein>
<comment type="catalytic activity">
    <reaction evidence="5">
        <text>a quinone + NADH + 5 H(+)(in) = a quinol + NAD(+) + 4 H(+)(out)</text>
        <dbReference type="Rhea" id="RHEA:57888"/>
        <dbReference type="ChEBI" id="CHEBI:15378"/>
        <dbReference type="ChEBI" id="CHEBI:24646"/>
        <dbReference type="ChEBI" id="CHEBI:57540"/>
        <dbReference type="ChEBI" id="CHEBI:57945"/>
        <dbReference type="ChEBI" id="CHEBI:132124"/>
    </reaction>
</comment>
<dbReference type="Pfam" id="PF00146">
    <property type="entry name" value="NADHdh"/>
    <property type="match status" value="1"/>
</dbReference>
<keyword evidence="3 5" id="KW-1133">Transmembrane helix</keyword>
<keyword evidence="5 6" id="KW-0520">NAD</keyword>
<evidence type="ECO:0000256" key="6">
    <source>
        <dbReference type="RuleBase" id="RU000471"/>
    </source>
</evidence>
<comment type="function">
    <text evidence="5">NDH-1 shuttles electrons from NADH, via FMN and iron-sulfur (Fe-S) centers, to quinones in the respiratory chain. The immediate electron acceptor for the enzyme in this species is believed to be ubiquinone. Couples the redox reaction to proton translocation (for every two electrons transferred, four hydrogen ions are translocated across the cytoplasmic membrane), and thus conserves the redox energy in a proton gradient. This subunit may bind ubiquinone.</text>
</comment>
<feature type="transmembrane region" description="Helical" evidence="5">
    <location>
        <begin position="97"/>
        <end position="117"/>
    </location>
</feature>
<evidence type="ECO:0000313" key="7">
    <source>
        <dbReference type="EMBL" id="GBD00236.1"/>
    </source>
</evidence>
<keyword evidence="5" id="KW-1278">Translocase</keyword>
<evidence type="ECO:0000313" key="8">
    <source>
        <dbReference type="Proteomes" id="UP000236173"/>
    </source>
</evidence>
<gene>
    <name evidence="7" type="primary">nuoH_2</name>
    <name evidence="5" type="synonym">nuoH</name>
    <name evidence="7" type="ORF">HRbin17_02774</name>
</gene>
<organism evidence="7 8">
    <name type="scientific">Candidatus Fervidibacter japonicus</name>
    <dbReference type="NCBI Taxonomy" id="2035412"/>
    <lineage>
        <taxon>Bacteria</taxon>
        <taxon>Candidatus Fervidibacterota</taxon>
        <taxon>Candidatus Fervidibacter</taxon>
    </lineage>
</organism>
<dbReference type="EMBL" id="BEHT01000063">
    <property type="protein sequence ID" value="GBD00236.1"/>
    <property type="molecule type" value="Genomic_DNA"/>
</dbReference>
<accession>A0A2H5XGD3</accession>
<dbReference type="EC" id="7.1.1.-" evidence="5"/>
<dbReference type="InterPro" id="IPR001694">
    <property type="entry name" value="NADH_UbQ_OxRdtase_su1/FPO"/>
</dbReference>
<feature type="transmembrane region" description="Helical" evidence="5">
    <location>
        <begin position="177"/>
        <end position="196"/>
    </location>
</feature>
<reference evidence="8" key="1">
    <citation type="submission" date="2017-09" db="EMBL/GenBank/DDBJ databases">
        <title>Metaegenomics of thermophilic ammonia-oxidizing enrichment culture.</title>
        <authorList>
            <person name="Kato S."/>
            <person name="Suzuki K."/>
        </authorList>
    </citation>
    <scope>NUCLEOTIDE SEQUENCE [LARGE SCALE GENOMIC DNA]</scope>
</reference>
<dbReference type="Proteomes" id="UP000236173">
    <property type="component" value="Unassembled WGS sequence"/>
</dbReference>
<dbReference type="InterPro" id="IPR018086">
    <property type="entry name" value="NADH_UbQ_OxRdtase_su1_CS"/>
</dbReference>
<keyword evidence="5" id="KW-0830">Ubiquinone</keyword>